<proteinExistence type="inferred from homology"/>
<dbReference type="Gene3D" id="3.40.47.10">
    <property type="match status" value="2"/>
</dbReference>
<keyword evidence="2 3" id="KW-0808">Transferase</keyword>
<dbReference type="InterPro" id="IPR016039">
    <property type="entry name" value="Thiolase-like"/>
</dbReference>
<gene>
    <name evidence="6" type="ORF">Scinn_64560</name>
</gene>
<organism evidence="6 7">
    <name type="scientific">Streptomyces virginiae</name>
    <name type="common">Streptomyces cinnamonensis</name>
    <dbReference type="NCBI Taxonomy" id="1961"/>
    <lineage>
        <taxon>Bacteria</taxon>
        <taxon>Bacillati</taxon>
        <taxon>Actinomycetota</taxon>
        <taxon>Actinomycetes</taxon>
        <taxon>Kitasatosporales</taxon>
        <taxon>Streptomycetaceae</taxon>
        <taxon>Streptomyces</taxon>
    </lineage>
</organism>
<evidence type="ECO:0000259" key="5">
    <source>
        <dbReference type="PROSITE" id="PS52004"/>
    </source>
</evidence>
<dbReference type="InterPro" id="IPR014030">
    <property type="entry name" value="Ketoacyl_synth_N"/>
</dbReference>
<evidence type="ECO:0000256" key="3">
    <source>
        <dbReference type="RuleBase" id="RU003694"/>
    </source>
</evidence>
<comment type="similarity">
    <text evidence="1 3">Belongs to the thiolase-like superfamily. Beta-ketoacyl-ACP synthases family.</text>
</comment>
<reference evidence="7" key="1">
    <citation type="submission" date="2020-09" db="EMBL/GenBank/DDBJ databases">
        <title>Whole genome shotgun sequence of Streptomyces cinnamonensis NBRC 15873.</title>
        <authorList>
            <person name="Komaki H."/>
            <person name="Tamura T."/>
        </authorList>
    </citation>
    <scope>NUCLEOTIDE SEQUENCE [LARGE SCALE GENOMIC DNA]</scope>
    <source>
        <strain evidence="7">NBRC 15873</strain>
    </source>
</reference>
<protein>
    <submittedName>
        <fullName evidence="6">3-oxoacyl-ACP synthase</fullName>
    </submittedName>
</protein>
<dbReference type="PROSITE" id="PS52004">
    <property type="entry name" value="KS3_2"/>
    <property type="match status" value="1"/>
</dbReference>
<evidence type="ECO:0000313" key="6">
    <source>
        <dbReference type="EMBL" id="GHI16993.1"/>
    </source>
</evidence>
<dbReference type="InterPro" id="IPR020841">
    <property type="entry name" value="PKS_Beta-ketoAc_synthase_dom"/>
</dbReference>
<sequence>MSPTAAVTGIALASPLGGSLDATWEALLAGRTGFTRVTATDGLYPGVAKAAAGALADDLPDVPAFGRKRLRALSRESLLVSRVGMLAWQDAGFGPGAAPDPEQTAVVLGTAAGGLTGYLQVMRDGLTLGPELVSPYAGPQGSLNAAASDLSIAAGAQGSIVTVTAGRCSGAHALTVAADYVRTGQAQAVLVAAVDVLDPLRLAAGERAGTPRPFGADRAGAPPGEAAVVLVVEDAARARARGARVHAEIAGVSALRGGADGASAAAPAVAAALAEAGVPAGGLSLVCSSAAGDPHTDRAEAFAVHGAVGSATPVHSPFGALGDCAGATALLQVALTARALADRCAPPTAGRGAPDPDLPAVATADGPRDLAGGPALVLTTDAHGQASAVVLRTP</sequence>
<dbReference type="PANTHER" id="PTHR11712:SF336">
    <property type="entry name" value="3-OXOACYL-[ACYL-CARRIER-PROTEIN] SYNTHASE, MITOCHONDRIAL"/>
    <property type="match status" value="1"/>
</dbReference>
<dbReference type="EMBL" id="BNDV01000016">
    <property type="protein sequence ID" value="GHI16993.1"/>
    <property type="molecule type" value="Genomic_DNA"/>
</dbReference>
<evidence type="ECO:0000256" key="4">
    <source>
        <dbReference type="SAM" id="MobiDB-lite"/>
    </source>
</evidence>
<dbReference type="Pfam" id="PF02801">
    <property type="entry name" value="Ketoacyl-synt_C"/>
    <property type="match status" value="1"/>
</dbReference>
<evidence type="ECO:0000256" key="1">
    <source>
        <dbReference type="ARBA" id="ARBA00008467"/>
    </source>
</evidence>
<dbReference type="Pfam" id="PF00109">
    <property type="entry name" value="ketoacyl-synt"/>
    <property type="match status" value="1"/>
</dbReference>
<keyword evidence="7" id="KW-1185">Reference proteome</keyword>
<feature type="domain" description="Ketosynthase family 3 (KS3)" evidence="5">
    <location>
        <begin position="2"/>
        <end position="393"/>
    </location>
</feature>
<evidence type="ECO:0000313" key="7">
    <source>
        <dbReference type="Proteomes" id="UP000660554"/>
    </source>
</evidence>
<dbReference type="GeneID" id="86955062"/>
<dbReference type="RefSeq" id="WP_053612571.1">
    <property type="nucleotide sequence ID" value="NZ_BMRU01000027.1"/>
</dbReference>
<dbReference type="SUPFAM" id="SSF53901">
    <property type="entry name" value="Thiolase-like"/>
    <property type="match status" value="2"/>
</dbReference>
<dbReference type="InterPro" id="IPR000794">
    <property type="entry name" value="Beta-ketoacyl_synthase"/>
</dbReference>
<dbReference type="Proteomes" id="UP000660554">
    <property type="component" value="Unassembled WGS sequence"/>
</dbReference>
<comment type="caution">
    <text evidence="6">The sequence shown here is derived from an EMBL/GenBank/DDBJ whole genome shotgun (WGS) entry which is preliminary data.</text>
</comment>
<feature type="region of interest" description="Disordered" evidence="4">
    <location>
        <begin position="347"/>
        <end position="366"/>
    </location>
</feature>
<dbReference type="InterPro" id="IPR014031">
    <property type="entry name" value="Ketoacyl_synth_C"/>
</dbReference>
<evidence type="ECO:0000256" key="2">
    <source>
        <dbReference type="ARBA" id="ARBA00022679"/>
    </source>
</evidence>
<dbReference type="PANTHER" id="PTHR11712">
    <property type="entry name" value="POLYKETIDE SYNTHASE-RELATED"/>
    <property type="match status" value="1"/>
</dbReference>
<name>A0ABQ3NW41_STRVG</name>
<accession>A0ABQ3NW41</accession>